<evidence type="ECO:0000313" key="2">
    <source>
        <dbReference type="EMBL" id="MBB4674716.1"/>
    </source>
</evidence>
<dbReference type="Proteomes" id="UP000533598">
    <property type="component" value="Unassembled WGS sequence"/>
</dbReference>
<dbReference type="RefSeq" id="WP_185000805.1">
    <property type="nucleotide sequence ID" value="NZ_BAAAUI010000024.1"/>
</dbReference>
<proteinExistence type="predicted"/>
<dbReference type="InterPro" id="IPR009003">
    <property type="entry name" value="Peptidase_S1_PA"/>
</dbReference>
<protein>
    <submittedName>
        <fullName evidence="2">V8-like Glu-specific endopeptidase</fullName>
    </submittedName>
</protein>
<accession>A0A7W7C7A1</accession>
<gene>
    <name evidence="2" type="ORF">HNR67_000834</name>
</gene>
<organism evidence="2 3">
    <name type="scientific">Crossiella cryophila</name>
    <dbReference type="NCBI Taxonomy" id="43355"/>
    <lineage>
        <taxon>Bacteria</taxon>
        <taxon>Bacillati</taxon>
        <taxon>Actinomycetota</taxon>
        <taxon>Actinomycetes</taxon>
        <taxon>Pseudonocardiales</taxon>
        <taxon>Pseudonocardiaceae</taxon>
        <taxon>Crossiella</taxon>
    </lineage>
</organism>
<evidence type="ECO:0000256" key="1">
    <source>
        <dbReference type="SAM" id="SignalP"/>
    </source>
</evidence>
<dbReference type="PANTHER" id="PTHR36234">
    <property type="entry name" value="LYSYL ENDOPEPTIDASE"/>
    <property type="match status" value="1"/>
</dbReference>
<feature type="signal peptide" evidence="1">
    <location>
        <begin position="1"/>
        <end position="23"/>
    </location>
</feature>
<dbReference type="AlphaFoldDB" id="A0A7W7C7A1"/>
<sequence length="374" mass="39237">MFLVAAMAIPAAGSFGFSAPAPAAAASVPQDEKVGAEENVAHTIAGGEGALTLRRAESGYVKAHVTGLKLRSGDVLRISDPSGRESYTYTGVDDLDASPDATGFWAMSVTGEAAVLTLSGKDGGPASPDSTATVDKLTRGFTPAEFKAVQDKQTRSICGTNNYQDVACYQTSNPTEFARTKPVAKLLRNGSSLCTAWRVGPNNRSLTNNHCFTSTAGIEMWFNYQCPTCNGTTSTPTKVLAAKVLSTDAGLDYTLFEVNNFAAISGFGFLELDVRVPAVGERMYVIGHPAGKLKKLSLKDDQSPSGNCQVRAVRVNGSSPQSDISYMCDTEGGSSGSPVLSGNTHKVIGLHHFGGCPNQGVRIDLVAQKIGNLL</sequence>
<dbReference type="InterPro" id="IPR043504">
    <property type="entry name" value="Peptidase_S1_PA_chymotrypsin"/>
</dbReference>
<dbReference type="Pfam" id="PF13365">
    <property type="entry name" value="Trypsin_2"/>
    <property type="match status" value="1"/>
</dbReference>
<feature type="chain" id="PRO_5038360359" evidence="1">
    <location>
        <begin position="24"/>
        <end position="374"/>
    </location>
</feature>
<dbReference type="Gene3D" id="2.40.10.10">
    <property type="entry name" value="Trypsin-like serine proteases"/>
    <property type="match status" value="2"/>
</dbReference>
<dbReference type="EMBL" id="JACHMH010000001">
    <property type="protein sequence ID" value="MBB4674716.1"/>
    <property type="molecule type" value="Genomic_DNA"/>
</dbReference>
<comment type="caution">
    <text evidence="2">The sequence shown here is derived from an EMBL/GenBank/DDBJ whole genome shotgun (WGS) entry which is preliminary data.</text>
</comment>
<dbReference type="PANTHER" id="PTHR36234:SF5">
    <property type="entry name" value="LYSYL ENDOPEPTIDASE"/>
    <property type="match status" value="1"/>
</dbReference>
<keyword evidence="1" id="KW-0732">Signal</keyword>
<keyword evidence="3" id="KW-1185">Reference proteome</keyword>
<evidence type="ECO:0000313" key="3">
    <source>
        <dbReference type="Proteomes" id="UP000533598"/>
    </source>
</evidence>
<dbReference type="SUPFAM" id="SSF50494">
    <property type="entry name" value="Trypsin-like serine proteases"/>
    <property type="match status" value="1"/>
</dbReference>
<reference evidence="2 3" key="1">
    <citation type="submission" date="2020-08" db="EMBL/GenBank/DDBJ databases">
        <title>Sequencing the genomes of 1000 actinobacteria strains.</title>
        <authorList>
            <person name="Klenk H.-P."/>
        </authorList>
    </citation>
    <scope>NUCLEOTIDE SEQUENCE [LARGE SCALE GENOMIC DNA]</scope>
    <source>
        <strain evidence="2 3">DSM 44230</strain>
    </source>
</reference>
<name>A0A7W7C7A1_9PSEU</name>